<comment type="caution">
    <text evidence="10">The sequence shown here is derived from an EMBL/GenBank/DDBJ whole genome shotgun (WGS) entry which is preliminary data.</text>
</comment>
<evidence type="ECO:0000256" key="3">
    <source>
        <dbReference type="ARBA" id="ARBA00022448"/>
    </source>
</evidence>
<dbReference type="InParanoid" id="A0A0B2UK77"/>
<dbReference type="OrthoDB" id="2190844at2759"/>
<dbReference type="STRING" id="1354746.A0A0B2UK77"/>
<dbReference type="RefSeq" id="XP_014563681.1">
    <property type="nucleotide sequence ID" value="XM_014708195.1"/>
</dbReference>
<dbReference type="PANTHER" id="PTHR31187:SF1">
    <property type="entry name" value="ADP,ATP CARRIER PROTEIN 1"/>
    <property type="match status" value="1"/>
</dbReference>
<keyword evidence="11" id="KW-1185">Reference proteome</keyword>
<dbReference type="GO" id="GO:0005524">
    <property type="term" value="F:ATP binding"/>
    <property type="evidence" value="ECO:0007669"/>
    <property type="project" value="UniProtKB-KW"/>
</dbReference>
<feature type="transmembrane region" description="Helical" evidence="9">
    <location>
        <begin position="360"/>
        <end position="378"/>
    </location>
</feature>
<evidence type="ECO:0000256" key="5">
    <source>
        <dbReference type="ARBA" id="ARBA00022741"/>
    </source>
</evidence>
<dbReference type="GO" id="GO:0005471">
    <property type="term" value="F:ATP:ADP antiporter activity"/>
    <property type="evidence" value="ECO:0007669"/>
    <property type="project" value="InterPro"/>
</dbReference>
<evidence type="ECO:0000256" key="7">
    <source>
        <dbReference type="ARBA" id="ARBA00022989"/>
    </source>
</evidence>
<protein>
    <recommendedName>
        <fullName evidence="9">ADP,ATP carrier protein</fullName>
    </recommendedName>
</protein>
<keyword evidence="7 9" id="KW-1133">Transmembrane helix</keyword>
<dbReference type="Proteomes" id="UP000031056">
    <property type="component" value="Unassembled WGS sequence"/>
</dbReference>
<dbReference type="GO" id="GO:0016020">
    <property type="term" value="C:membrane"/>
    <property type="evidence" value="ECO:0007669"/>
    <property type="project" value="UniProtKB-SubCell"/>
</dbReference>
<feature type="transmembrane region" description="Helical" evidence="9">
    <location>
        <begin position="505"/>
        <end position="528"/>
    </location>
</feature>
<keyword evidence="6 9" id="KW-0067">ATP-binding</keyword>
<reference evidence="10 11" key="1">
    <citation type="journal article" date="2014" name="MBio">
        <title>The Ordospora colligata genome; evolution of extreme reduction in microsporidia and host-to-parasite horizontal gene transfer.</title>
        <authorList>
            <person name="Pombert J.-F."/>
            <person name="Haag K.L."/>
            <person name="Beidas S."/>
            <person name="Ebert D."/>
            <person name="Keeling P.J."/>
        </authorList>
    </citation>
    <scope>NUCLEOTIDE SEQUENCE [LARGE SCALE GENOMIC DNA]</scope>
    <source>
        <strain evidence="10 11">OC4</strain>
    </source>
</reference>
<evidence type="ECO:0000256" key="8">
    <source>
        <dbReference type="ARBA" id="ARBA00023136"/>
    </source>
</evidence>
<dbReference type="GeneID" id="26261699"/>
<feature type="transmembrane region" description="Helical" evidence="9">
    <location>
        <begin position="114"/>
        <end position="136"/>
    </location>
</feature>
<dbReference type="InterPro" id="IPR004667">
    <property type="entry name" value="ADP_ATP_car_bac_type"/>
</dbReference>
<organism evidence="10 11">
    <name type="scientific">Ordospora colligata OC4</name>
    <dbReference type="NCBI Taxonomy" id="1354746"/>
    <lineage>
        <taxon>Eukaryota</taxon>
        <taxon>Fungi</taxon>
        <taxon>Fungi incertae sedis</taxon>
        <taxon>Microsporidia</taxon>
        <taxon>Ordosporidae</taxon>
        <taxon>Ordospora</taxon>
    </lineage>
</organism>
<proteinExistence type="inferred from homology"/>
<evidence type="ECO:0000256" key="1">
    <source>
        <dbReference type="ARBA" id="ARBA00004141"/>
    </source>
</evidence>
<feature type="transmembrane region" description="Helical" evidence="9">
    <location>
        <begin position="310"/>
        <end position="328"/>
    </location>
</feature>
<feature type="transmembrane region" description="Helical" evidence="9">
    <location>
        <begin position="211"/>
        <end position="227"/>
    </location>
</feature>
<dbReference type="HOGENOM" id="CLU_023964_1_0_1"/>
<dbReference type="VEuPathDB" id="MicrosporidiaDB:M896_050460"/>
<keyword evidence="3 9" id="KW-0813">Transport</keyword>
<evidence type="ECO:0000256" key="4">
    <source>
        <dbReference type="ARBA" id="ARBA00022692"/>
    </source>
</evidence>
<evidence type="ECO:0000313" key="11">
    <source>
        <dbReference type="Proteomes" id="UP000031056"/>
    </source>
</evidence>
<comment type="subcellular location">
    <subcellularLocation>
        <location evidence="1 9">Membrane</location>
        <topology evidence="1 9">Multi-pass membrane protein</topology>
    </subcellularLocation>
</comment>
<dbReference type="AlphaFoldDB" id="A0A0B2UK77"/>
<dbReference type="Pfam" id="PF03219">
    <property type="entry name" value="TLC"/>
    <property type="match status" value="1"/>
</dbReference>
<sequence length="554" mass="62264">MTSPIIQGTEKNENLMSLKTEDEIEQEACSGKIWPATRIRVARCEWKLWGSMAAIFAIQVYVYSFARILKDSFVASRQLPVAISYLKTCVVLPVSIITTGIVQKMLMKNSISKVFDYTLIFFAMVFILVGAVGFPFSYWLQPEMYRARDIFADEKMSCKGFEFMFAISLIMNEWLTSLVYLLAELFGSLIVQFMFLAFANEVLTVRQSIRFTPLFYIMSNICLMLSGGTGKLYKSYSGRSNYEMKSYIANSFFVLFGGLTAISYLIKKYMENGILKKQLFIRTEGVKKKVGKKSAASFSESIKLMAQSKFLIAMVFNALFYYAGTNWIESSWKNGLSVAAEAENKNKGEYVSNLMSGEQLIVGAIVAFVLLTPIATLVQTHGWAMMAIVPPIVAMISAVVVFGSAFYNYPNGSTYKPVLFSSVFKGYTPNFDIEAKWGMCCVSGMKIAKYAFYDIAKEAISLQIDPLYRARLKAVYDGLSGKLGKSIGAFYAMLWSFMGYNDVRAAAPFTLSIFGVIFPIWIYMITYLNRSYSNSIQTSTPIGLDLISEKKEQL</sequence>
<feature type="transmembrane region" description="Helical" evidence="9">
    <location>
        <begin position="385"/>
        <end position="407"/>
    </location>
</feature>
<evidence type="ECO:0000313" key="10">
    <source>
        <dbReference type="EMBL" id="KHN69639.1"/>
    </source>
</evidence>
<feature type="transmembrane region" description="Helical" evidence="9">
    <location>
        <begin position="247"/>
        <end position="266"/>
    </location>
</feature>
<dbReference type="EMBL" id="JOKQ01000005">
    <property type="protein sequence ID" value="KHN69639.1"/>
    <property type="molecule type" value="Genomic_DNA"/>
</dbReference>
<gene>
    <name evidence="10" type="ORF">M896_050460</name>
</gene>
<feature type="transmembrane region" description="Helical" evidence="9">
    <location>
        <begin position="81"/>
        <end position="102"/>
    </location>
</feature>
<name>A0A0B2UK77_9MICR</name>
<keyword evidence="4 9" id="KW-0812">Transmembrane</keyword>
<comment type="similarity">
    <text evidence="2 9">Belongs to the ADP/ATP translocase tlc family.</text>
</comment>
<evidence type="ECO:0000256" key="6">
    <source>
        <dbReference type="ARBA" id="ARBA00022840"/>
    </source>
</evidence>
<feature type="transmembrane region" description="Helical" evidence="9">
    <location>
        <begin position="178"/>
        <end position="199"/>
    </location>
</feature>
<feature type="transmembrane region" description="Helical" evidence="9">
    <location>
        <begin position="48"/>
        <end position="69"/>
    </location>
</feature>
<dbReference type="PANTHER" id="PTHR31187">
    <property type="match status" value="1"/>
</dbReference>
<evidence type="ECO:0000256" key="9">
    <source>
        <dbReference type="RuleBase" id="RU363121"/>
    </source>
</evidence>
<evidence type="ECO:0000256" key="2">
    <source>
        <dbReference type="ARBA" id="ARBA00007127"/>
    </source>
</evidence>
<keyword evidence="5 9" id="KW-0547">Nucleotide-binding</keyword>
<accession>A0A0B2UK77</accession>
<keyword evidence="8 9" id="KW-0472">Membrane</keyword>